<evidence type="ECO:0000256" key="1">
    <source>
        <dbReference type="SAM" id="MobiDB-lite"/>
    </source>
</evidence>
<organism evidence="2 3">
    <name type="scientific">Ceratodon purpureus</name>
    <name type="common">Fire moss</name>
    <name type="synonym">Dicranum purpureum</name>
    <dbReference type="NCBI Taxonomy" id="3225"/>
    <lineage>
        <taxon>Eukaryota</taxon>
        <taxon>Viridiplantae</taxon>
        <taxon>Streptophyta</taxon>
        <taxon>Embryophyta</taxon>
        <taxon>Bryophyta</taxon>
        <taxon>Bryophytina</taxon>
        <taxon>Bryopsida</taxon>
        <taxon>Dicranidae</taxon>
        <taxon>Pseudoditrichales</taxon>
        <taxon>Ditrichaceae</taxon>
        <taxon>Ceratodon</taxon>
    </lineage>
</organism>
<dbReference type="PANTHER" id="PTHR15657:SF1">
    <property type="entry name" value="THYROID TRANSCRIPTION FACTOR 1-ASSOCIATED PROTEIN 26"/>
    <property type="match status" value="1"/>
</dbReference>
<dbReference type="Pfam" id="PF08524">
    <property type="entry name" value="rRNA_processing"/>
    <property type="match status" value="1"/>
</dbReference>
<keyword evidence="3" id="KW-1185">Reference proteome</keyword>
<feature type="compositionally biased region" description="Basic and acidic residues" evidence="1">
    <location>
        <begin position="163"/>
        <end position="209"/>
    </location>
</feature>
<dbReference type="Proteomes" id="UP000822688">
    <property type="component" value="Chromosome 7"/>
</dbReference>
<feature type="region of interest" description="Disordered" evidence="1">
    <location>
        <begin position="54"/>
        <end position="222"/>
    </location>
</feature>
<accession>A0A8T0H8U3</accession>
<dbReference type="GO" id="GO:0005634">
    <property type="term" value="C:nucleus"/>
    <property type="evidence" value="ECO:0007669"/>
    <property type="project" value="TreeGrafter"/>
</dbReference>
<proteinExistence type="predicted"/>
<feature type="compositionally biased region" description="Basic residues" evidence="1">
    <location>
        <begin position="149"/>
        <end position="158"/>
    </location>
</feature>
<feature type="compositionally biased region" description="Polar residues" evidence="1">
    <location>
        <begin position="54"/>
        <end position="63"/>
    </location>
</feature>
<protein>
    <recommendedName>
        <fullName evidence="4">rRNA-processing protein FYV7</fullName>
    </recommendedName>
</protein>
<evidence type="ECO:0000313" key="3">
    <source>
        <dbReference type="Proteomes" id="UP000822688"/>
    </source>
</evidence>
<dbReference type="AlphaFoldDB" id="A0A8T0H8U3"/>
<feature type="region of interest" description="Disordered" evidence="1">
    <location>
        <begin position="1"/>
        <end position="33"/>
    </location>
</feature>
<feature type="compositionally biased region" description="Basic residues" evidence="1">
    <location>
        <begin position="64"/>
        <end position="73"/>
    </location>
</feature>
<comment type="caution">
    <text evidence="2">The sequence shown here is derived from an EMBL/GenBank/DDBJ whole genome shotgun (WGS) entry which is preliminary data.</text>
</comment>
<name>A0A8T0H8U3_CERPU</name>
<feature type="compositionally biased region" description="Basic and acidic residues" evidence="1">
    <location>
        <begin position="106"/>
        <end position="132"/>
    </location>
</feature>
<dbReference type="InterPro" id="IPR013730">
    <property type="entry name" value="Fyv7/TAP26"/>
</dbReference>
<sequence>MKKRDGDSRKPEAGSGGGSEFKKKKRLGGKGLSLETFVGANRIKPVVTASQIRKQRETYQNSKKVNKYRKTLKHLAEEGHEFRPRVPISFETEIPGEGPSDPVTQSKKEKPSSSVGSKKEKPSSSAGEKEPSSTEAENGSDKIDQVGGHGKKSGKGRQPKPLSHLERLREEYEKKKQEEEEIKKEKRALFEEQQAARETSKKERKEVQKKFRKTTGKGQPVMKHRMEHLLESIQRDMKS</sequence>
<reference evidence="2" key="1">
    <citation type="submission" date="2020-06" db="EMBL/GenBank/DDBJ databases">
        <title>WGS assembly of Ceratodon purpureus strain R40.</title>
        <authorList>
            <person name="Carey S.B."/>
            <person name="Jenkins J."/>
            <person name="Shu S."/>
            <person name="Lovell J.T."/>
            <person name="Sreedasyam A."/>
            <person name="Maumus F."/>
            <person name="Tiley G.P."/>
            <person name="Fernandez-Pozo N."/>
            <person name="Barry K."/>
            <person name="Chen C."/>
            <person name="Wang M."/>
            <person name="Lipzen A."/>
            <person name="Daum C."/>
            <person name="Saski C.A."/>
            <person name="Payton A.C."/>
            <person name="Mcbreen J.C."/>
            <person name="Conrad R.E."/>
            <person name="Kollar L.M."/>
            <person name="Olsson S."/>
            <person name="Huttunen S."/>
            <person name="Landis J.B."/>
            <person name="Wickett N.J."/>
            <person name="Johnson M.G."/>
            <person name="Rensing S.A."/>
            <person name="Grimwood J."/>
            <person name="Schmutz J."/>
            <person name="Mcdaniel S.F."/>
        </authorList>
    </citation>
    <scope>NUCLEOTIDE SEQUENCE</scope>
    <source>
        <strain evidence="2">R40</strain>
    </source>
</reference>
<evidence type="ECO:0008006" key="4">
    <source>
        <dbReference type="Google" id="ProtNLM"/>
    </source>
</evidence>
<dbReference type="PANTHER" id="PTHR15657">
    <property type="entry name" value="THYROID TRANSCRIPTION FACTOR 1-ASSOCIATED PROTEIN 26"/>
    <property type="match status" value="1"/>
</dbReference>
<gene>
    <name evidence="2" type="ORF">KC19_7G080000</name>
</gene>
<dbReference type="EMBL" id="CM026428">
    <property type="protein sequence ID" value="KAG0566668.1"/>
    <property type="molecule type" value="Genomic_DNA"/>
</dbReference>
<feature type="compositionally biased region" description="Basic and acidic residues" evidence="1">
    <location>
        <begin position="1"/>
        <end position="12"/>
    </location>
</feature>
<evidence type="ECO:0000313" key="2">
    <source>
        <dbReference type="EMBL" id="KAG0566668.1"/>
    </source>
</evidence>
<feature type="compositionally biased region" description="Basic and acidic residues" evidence="1">
    <location>
        <begin position="74"/>
        <end position="84"/>
    </location>
</feature>